<dbReference type="Pfam" id="PF00440">
    <property type="entry name" value="TetR_N"/>
    <property type="match status" value="1"/>
</dbReference>
<evidence type="ECO:0000256" key="2">
    <source>
        <dbReference type="PROSITE-ProRule" id="PRU00335"/>
    </source>
</evidence>
<dbReference type="InterPro" id="IPR009057">
    <property type="entry name" value="Homeodomain-like_sf"/>
</dbReference>
<accession>A0ABR6WFA3</accession>
<dbReference type="EMBL" id="VFIA01000054">
    <property type="protein sequence ID" value="MBC3794680.1"/>
    <property type="molecule type" value="Genomic_DNA"/>
</dbReference>
<protein>
    <submittedName>
        <fullName evidence="4">AcrR family transcriptional regulator</fullName>
    </submittedName>
</protein>
<evidence type="ECO:0000256" key="1">
    <source>
        <dbReference type="ARBA" id="ARBA00023125"/>
    </source>
</evidence>
<dbReference type="InterPro" id="IPR001647">
    <property type="entry name" value="HTH_TetR"/>
</dbReference>
<sequence>MLRDRAQTKKRLIEAVGQVITEDGFDQLGINRVSSRAGINKVLIYRYFGGLPGLIEAYFESSSPVKSAPLPDTEQLKDASLDEIFDACYQFLITDYRLARNNPEAGELLRANLLNAGNVNHPAAAEKENQLQQLVDDLSGIVNTGNGRAFAAIVLSGMSLLTLLSQQKRTIFGIDLSSEEGWSQIEVAAKNIYRGAYLVAKERLDDRGEEPA</sequence>
<dbReference type="Gene3D" id="1.10.357.10">
    <property type="entry name" value="Tetracycline Repressor, domain 2"/>
    <property type="match status" value="1"/>
</dbReference>
<proteinExistence type="predicted"/>
<keyword evidence="5" id="KW-1185">Reference proteome</keyword>
<evidence type="ECO:0000313" key="4">
    <source>
        <dbReference type="EMBL" id="MBC3794680.1"/>
    </source>
</evidence>
<dbReference type="SUPFAM" id="SSF46689">
    <property type="entry name" value="Homeodomain-like"/>
    <property type="match status" value="1"/>
</dbReference>
<reference evidence="4 5" key="1">
    <citation type="submission" date="2019-06" db="EMBL/GenBank/DDBJ databases">
        <title>Spirosoma utsteinense sp. nov. isolated from Antarctic ice-free soils.</title>
        <authorList>
            <person name="Tahon G."/>
        </authorList>
    </citation>
    <scope>NUCLEOTIDE SEQUENCE [LARGE SCALE GENOMIC DNA]</scope>
    <source>
        <strain evidence="4 5">LMG 31447</strain>
    </source>
</reference>
<keyword evidence="1 2" id="KW-0238">DNA-binding</keyword>
<dbReference type="RefSeq" id="WP_186741415.1">
    <property type="nucleotide sequence ID" value="NZ_VFIA01000054.1"/>
</dbReference>
<name>A0ABR6WFA3_9BACT</name>
<dbReference type="Proteomes" id="UP000700732">
    <property type="component" value="Unassembled WGS sequence"/>
</dbReference>
<feature type="domain" description="HTH tetR-type" evidence="3">
    <location>
        <begin position="6"/>
        <end position="66"/>
    </location>
</feature>
<evidence type="ECO:0000259" key="3">
    <source>
        <dbReference type="PROSITE" id="PS50977"/>
    </source>
</evidence>
<organism evidence="4 5">
    <name type="scientific">Spirosoma utsteinense</name>
    <dbReference type="NCBI Taxonomy" id="2585773"/>
    <lineage>
        <taxon>Bacteria</taxon>
        <taxon>Pseudomonadati</taxon>
        <taxon>Bacteroidota</taxon>
        <taxon>Cytophagia</taxon>
        <taxon>Cytophagales</taxon>
        <taxon>Cytophagaceae</taxon>
        <taxon>Spirosoma</taxon>
    </lineage>
</organism>
<evidence type="ECO:0000313" key="5">
    <source>
        <dbReference type="Proteomes" id="UP000700732"/>
    </source>
</evidence>
<feature type="DNA-binding region" description="H-T-H motif" evidence="2">
    <location>
        <begin position="29"/>
        <end position="48"/>
    </location>
</feature>
<dbReference type="PROSITE" id="PS50977">
    <property type="entry name" value="HTH_TETR_2"/>
    <property type="match status" value="1"/>
</dbReference>
<comment type="caution">
    <text evidence="4">The sequence shown here is derived from an EMBL/GenBank/DDBJ whole genome shotgun (WGS) entry which is preliminary data.</text>
</comment>
<gene>
    <name evidence="4" type="ORF">FH603_5212</name>
</gene>